<name>A0ABV8P012_9BURK</name>
<dbReference type="PANTHER" id="PTHR45953">
    <property type="entry name" value="IDURONATE 2-SULFATASE"/>
    <property type="match status" value="1"/>
</dbReference>
<dbReference type="PANTHER" id="PTHR45953:SF1">
    <property type="entry name" value="IDURONATE 2-SULFATASE"/>
    <property type="match status" value="1"/>
</dbReference>
<protein>
    <submittedName>
        <fullName evidence="5">Sulfatase</fullName>
    </submittedName>
</protein>
<evidence type="ECO:0000256" key="1">
    <source>
        <dbReference type="ARBA" id="ARBA00022723"/>
    </source>
</evidence>
<evidence type="ECO:0000313" key="6">
    <source>
        <dbReference type="Proteomes" id="UP001595848"/>
    </source>
</evidence>
<dbReference type="EMBL" id="JBHSBV010000003">
    <property type="protein sequence ID" value="MFC4201429.1"/>
    <property type="molecule type" value="Genomic_DNA"/>
</dbReference>
<keyword evidence="6" id="KW-1185">Reference proteome</keyword>
<evidence type="ECO:0000259" key="4">
    <source>
        <dbReference type="Pfam" id="PF00884"/>
    </source>
</evidence>
<sequence>MQPNFLFIITDQHRADHLGCYGNPIVRTPNIDRIAENGWRSQRFYVSNPVCMPNRATLMTGRMPSVHKVRSNGIALPLQATTFVELLRAGGYTTACSGKIHLQPMTGDVPILGRAVDDRKTPPPELSDAWHTQPGDGPYDQESIVKWRSDPDHDLKLPYYGFEEVHLTMMHADGAHGHYGRWLEQHHPGSSRLVGPEHALPKGGISALQAWRTAVPEELYSTSYIKEQAIGFLQRHAAQESRKPFFLQVSFNDPHHPFTPPGRYWDMYEPSRIPLPAAYRPNVGTPPPPLAHLIAERDEGRANRESWMLQAVSEQDVREAIALTYGSITMIDDAVGEVLRSLEALGLDRNTVVIFTSDHGDYMGDHQLMFKGPIHYDGLIRVPFIWSDPGIEVRGSASDALAGTVDIAATVLARAGLQPFQGMQGQDLMPVMLGKERGRPAVLVEEDNQRSFMGFDRPVRLRTLVTDSWRLSVYRGVQWGELYDLRNDPLELHNLWDDPQAGDMKARLLHLLVQTMEEYADDSPLPTARA</sequence>
<feature type="domain" description="Sulfatase N-terminal" evidence="4">
    <location>
        <begin position="3"/>
        <end position="416"/>
    </location>
</feature>
<organism evidence="5 6">
    <name type="scientific">Candidimonas humi</name>
    <dbReference type="NCBI Taxonomy" id="683355"/>
    <lineage>
        <taxon>Bacteria</taxon>
        <taxon>Pseudomonadati</taxon>
        <taxon>Pseudomonadota</taxon>
        <taxon>Betaproteobacteria</taxon>
        <taxon>Burkholderiales</taxon>
        <taxon>Alcaligenaceae</taxon>
        <taxon>Candidimonas</taxon>
    </lineage>
</organism>
<dbReference type="Proteomes" id="UP001595848">
    <property type="component" value="Unassembled WGS sequence"/>
</dbReference>
<evidence type="ECO:0000313" key="5">
    <source>
        <dbReference type="EMBL" id="MFC4201429.1"/>
    </source>
</evidence>
<keyword evidence="2" id="KW-0378">Hydrolase</keyword>
<keyword evidence="1" id="KW-0479">Metal-binding</keyword>
<dbReference type="RefSeq" id="WP_217963213.1">
    <property type="nucleotide sequence ID" value="NZ_JAHTBN010000002.1"/>
</dbReference>
<feature type="region of interest" description="Disordered" evidence="3">
    <location>
        <begin position="117"/>
        <end position="140"/>
    </location>
</feature>
<evidence type="ECO:0000256" key="2">
    <source>
        <dbReference type="ARBA" id="ARBA00022801"/>
    </source>
</evidence>
<gene>
    <name evidence="5" type="ORF">ACFOY1_10735</name>
</gene>
<dbReference type="InterPro" id="IPR000917">
    <property type="entry name" value="Sulfatase_N"/>
</dbReference>
<evidence type="ECO:0000256" key="3">
    <source>
        <dbReference type="SAM" id="MobiDB-lite"/>
    </source>
</evidence>
<proteinExistence type="predicted"/>
<accession>A0ABV8P012</accession>
<reference evidence="6" key="1">
    <citation type="journal article" date="2019" name="Int. J. Syst. Evol. Microbiol.">
        <title>The Global Catalogue of Microorganisms (GCM) 10K type strain sequencing project: providing services to taxonomists for standard genome sequencing and annotation.</title>
        <authorList>
            <consortium name="The Broad Institute Genomics Platform"/>
            <consortium name="The Broad Institute Genome Sequencing Center for Infectious Disease"/>
            <person name="Wu L."/>
            <person name="Ma J."/>
        </authorList>
    </citation>
    <scope>NUCLEOTIDE SEQUENCE [LARGE SCALE GENOMIC DNA]</scope>
    <source>
        <strain evidence="6">LMG 24813</strain>
    </source>
</reference>
<comment type="caution">
    <text evidence="5">The sequence shown here is derived from an EMBL/GenBank/DDBJ whole genome shotgun (WGS) entry which is preliminary data.</text>
</comment>
<dbReference type="Pfam" id="PF00884">
    <property type="entry name" value="Sulfatase"/>
    <property type="match status" value="1"/>
</dbReference>